<organism evidence="2">
    <name type="scientific">uncultured planctomycete 3FN</name>
    <dbReference type="NCBI Taxonomy" id="455066"/>
    <lineage>
        <taxon>Bacteria</taxon>
        <taxon>Pseudomonadati</taxon>
        <taxon>Planctomycetota</taxon>
        <taxon>Planctomycetia</taxon>
        <taxon>Planctomycetales</taxon>
        <taxon>environmental samples</taxon>
    </lineage>
</organism>
<dbReference type="EMBL" id="EF591886">
    <property type="protein sequence ID" value="ABX10643.1"/>
    <property type="molecule type" value="Genomic_DNA"/>
</dbReference>
<evidence type="ECO:0000313" key="2">
    <source>
        <dbReference type="EMBL" id="ABX10643.1"/>
    </source>
</evidence>
<feature type="region of interest" description="Disordered" evidence="1">
    <location>
        <begin position="87"/>
        <end position="112"/>
    </location>
</feature>
<accession>A9LGX2</accession>
<gene>
    <name evidence="2" type="ORF">3FN_20</name>
</gene>
<sequence length="112" mass="12145">MPGTLERLPVLNRRKAGTTSSHHGLYVQGCTRATMGRTKGSKLARVSKPQKASLSSDCRLQLAYMKLESLVIAGQLYCGEYVPEPCTHRPSSHESGGHPTSPSQPSGGRRLR</sequence>
<feature type="region of interest" description="Disordered" evidence="1">
    <location>
        <begin position="1"/>
        <end position="23"/>
    </location>
</feature>
<evidence type="ECO:0000256" key="1">
    <source>
        <dbReference type="SAM" id="MobiDB-lite"/>
    </source>
</evidence>
<proteinExistence type="predicted"/>
<name>A9LGX2_9BACT</name>
<reference evidence="2" key="1">
    <citation type="journal article" date="2007" name="ISME J.">
        <title>Fosmids of novel marine Planctomycetes from the Namibian and Oregon coast upwelling systems and their cross-comparison with planctomycete genomes.</title>
        <authorList>
            <person name="Woebken D."/>
            <person name="Teeling H."/>
            <person name="Wecker P."/>
            <person name="Dumitriu A."/>
            <person name="Kostadinov I."/>
            <person name="DeLong E.F."/>
            <person name="Amann R."/>
            <person name="Gloeckner F.O."/>
        </authorList>
    </citation>
    <scope>NUCLEOTIDE SEQUENCE</scope>
</reference>
<protein>
    <submittedName>
        <fullName evidence="2">Uncharacterized protein</fullName>
    </submittedName>
</protein>
<dbReference type="AlphaFoldDB" id="A9LGX2"/>